<dbReference type="GO" id="GO:0005886">
    <property type="term" value="C:plasma membrane"/>
    <property type="evidence" value="ECO:0007669"/>
    <property type="project" value="UniProtKB-SubCell"/>
</dbReference>
<keyword evidence="2 7" id="KW-0813">Transport</keyword>
<keyword evidence="4 7" id="KW-0812">Transmembrane</keyword>
<feature type="transmembrane region" description="Helical" evidence="7">
    <location>
        <begin position="217"/>
        <end position="238"/>
    </location>
</feature>
<dbReference type="Proteomes" id="UP000588491">
    <property type="component" value="Unassembled WGS sequence"/>
</dbReference>
<dbReference type="InterPro" id="IPR000515">
    <property type="entry name" value="MetI-like"/>
</dbReference>
<dbReference type="GO" id="GO:0055085">
    <property type="term" value="P:transmembrane transport"/>
    <property type="evidence" value="ECO:0007669"/>
    <property type="project" value="InterPro"/>
</dbReference>
<accession>A0A7Y0KBV1</accession>
<evidence type="ECO:0000256" key="2">
    <source>
        <dbReference type="ARBA" id="ARBA00022448"/>
    </source>
</evidence>
<dbReference type="RefSeq" id="WP_169189208.1">
    <property type="nucleotide sequence ID" value="NZ_JABBPK010000001.1"/>
</dbReference>
<keyword evidence="3" id="KW-1003">Cell membrane</keyword>
<evidence type="ECO:0000313" key="10">
    <source>
        <dbReference type="Proteomes" id="UP000588491"/>
    </source>
</evidence>
<dbReference type="Gene3D" id="1.10.3720.10">
    <property type="entry name" value="MetI-like"/>
    <property type="match status" value="1"/>
</dbReference>
<dbReference type="SUPFAM" id="SSF161098">
    <property type="entry name" value="MetI-like"/>
    <property type="match status" value="1"/>
</dbReference>
<feature type="transmembrane region" description="Helical" evidence="7">
    <location>
        <begin position="177"/>
        <end position="196"/>
    </location>
</feature>
<evidence type="ECO:0000256" key="3">
    <source>
        <dbReference type="ARBA" id="ARBA00022475"/>
    </source>
</evidence>
<dbReference type="PROSITE" id="PS50928">
    <property type="entry name" value="ABC_TM1"/>
    <property type="match status" value="1"/>
</dbReference>
<dbReference type="PANTHER" id="PTHR43227:SF11">
    <property type="entry name" value="BLL4140 PROTEIN"/>
    <property type="match status" value="1"/>
</dbReference>
<dbReference type="InterPro" id="IPR050809">
    <property type="entry name" value="UgpAE/MalFG_permease"/>
</dbReference>
<gene>
    <name evidence="9" type="ORF">HHU08_20785</name>
</gene>
<evidence type="ECO:0000256" key="1">
    <source>
        <dbReference type="ARBA" id="ARBA00004651"/>
    </source>
</evidence>
<evidence type="ECO:0000256" key="4">
    <source>
        <dbReference type="ARBA" id="ARBA00022692"/>
    </source>
</evidence>
<evidence type="ECO:0000256" key="5">
    <source>
        <dbReference type="ARBA" id="ARBA00022989"/>
    </source>
</evidence>
<protein>
    <submittedName>
        <fullName evidence="9">Sugar ABC transporter permease</fullName>
    </submittedName>
</protein>
<sequence length="305" mass="33877">MKKSHFGKGFRAQLPLQMMVLPGIIFMIVFCYVPIYGIVIAFKSYSVTDTIASAPWVGLENFRIAFSDKFFWESVVNTLAISFLKLLIGFTAPIILSILIFELKNGWFKKIVQTVSYLPHFLSWIVVGGMLLSWLSTTGIINELLVGVGILDQPRNFMIEANSYWLIAVLSDVWKEAGWGTIIYLATMSGIDPTYYEAAKMDGATKLQQIFHITLPLMKFIISLMFILAVGGLLGSNLDQTLVLINPLNASHAEVINSYVYKVGLAQGDFSYATAVGLAVSVVSLILVLVTNKFTKKMNDNKSVF</sequence>
<keyword evidence="5 7" id="KW-1133">Transmembrane helix</keyword>
<feature type="transmembrane region" description="Helical" evidence="7">
    <location>
        <begin position="270"/>
        <end position="290"/>
    </location>
</feature>
<evidence type="ECO:0000256" key="6">
    <source>
        <dbReference type="ARBA" id="ARBA00023136"/>
    </source>
</evidence>
<feature type="transmembrane region" description="Helical" evidence="7">
    <location>
        <begin position="121"/>
        <end position="141"/>
    </location>
</feature>
<name>A0A7Y0KBV1_9BACI</name>
<evidence type="ECO:0000313" key="9">
    <source>
        <dbReference type="EMBL" id="NMO79387.1"/>
    </source>
</evidence>
<proteinExistence type="inferred from homology"/>
<dbReference type="CDD" id="cd06261">
    <property type="entry name" value="TM_PBP2"/>
    <property type="match status" value="1"/>
</dbReference>
<reference evidence="9 10" key="1">
    <citation type="submission" date="2020-04" db="EMBL/GenBank/DDBJ databases">
        <title>Bacillus sp. UniB3 isolated from commercial digestive syrup.</title>
        <authorList>
            <person name="Thorat V."/>
            <person name="Kirdat K."/>
            <person name="Tiwarekar B."/>
            <person name="Yadav A."/>
        </authorList>
    </citation>
    <scope>NUCLEOTIDE SEQUENCE [LARGE SCALE GENOMIC DNA]</scope>
    <source>
        <strain evidence="9 10">UniB3</strain>
    </source>
</reference>
<evidence type="ECO:0000256" key="7">
    <source>
        <dbReference type="RuleBase" id="RU363032"/>
    </source>
</evidence>
<organism evidence="9 10">
    <name type="scientific">Niallia alba</name>
    <dbReference type="NCBI Taxonomy" id="2729105"/>
    <lineage>
        <taxon>Bacteria</taxon>
        <taxon>Bacillati</taxon>
        <taxon>Bacillota</taxon>
        <taxon>Bacilli</taxon>
        <taxon>Bacillales</taxon>
        <taxon>Bacillaceae</taxon>
        <taxon>Niallia</taxon>
    </lineage>
</organism>
<feature type="transmembrane region" description="Helical" evidence="7">
    <location>
        <begin position="20"/>
        <end position="42"/>
    </location>
</feature>
<feature type="transmembrane region" description="Helical" evidence="7">
    <location>
        <begin position="79"/>
        <end position="101"/>
    </location>
</feature>
<dbReference type="Pfam" id="PF00528">
    <property type="entry name" value="BPD_transp_1"/>
    <property type="match status" value="1"/>
</dbReference>
<comment type="similarity">
    <text evidence="7">Belongs to the binding-protein-dependent transport system permease family.</text>
</comment>
<keyword evidence="6 7" id="KW-0472">Membrane</keyword>
<dbReference type="InterPro" id="IPR035906">
    <property type="entry name" value="MetI-like_sf"/>
</dbReference>
<evidence type="ECO:0000259" key="8">
    <source>
        <dbReference type="PROSITE" id="PS50928"/>
    </source>
</evidence>
<dbReference type="AlphaFoldDB" id="A0A7Y0KBV1"/>
<dbReference type="PANTHER" id="PTHR43227">
    <property type="entry name" value="BLL4140 PROTEIN"/>
    <property type="match status" value="1"/>
</dbReference>
<feature type="domain" description="ABC transmembrane type-1" evidence="8">
    <location>
        <begin position="75"/>
        <end position="291"/>
    </location>
</feature>
<keyword evidence="10" id="KW-1185">Reference proteome</keyword>
<comment type="caution">
    <text evidence="9">The sequence shown here is derived from an EMBL/GenBank/DDBJ whole genome shotgun (WGS) entry which is preliminary data.</text>
</comment>
<dbReference type="EMBL" id="JABBPK010000001">
    <property type="protein sequence ID" value="NMO79387.1"/>
    <property type="molecule type" value="Genomic_DNA"/>
</dbReference>
<comment type="subcellular location">
    <subcellularLocation>
        <location evidence="1 7">Cell membrane</location>
        <topology evidence="1 7">Multi-pass membrane protein</topology>
    </subcellularLocation>
</comment>